<name>A0A085YZ16_9FLAO</name>
<sequence>MKVKNMKQLSERALHFIEKCGKNKEYEIDLDILEKHLRFYHLQNSSEILRFQEKFSGLNLENIVIHIFTPKQVKENKGLNIYQWQGQNLFSINNSLYLAENGEIAIRDCGCDSDDFYFYYESFETFIEQQAFFEKHKYYKKLPAVFYDIPDIKEFSKSMSDYIFLNECSDKYNLIWRNEVNLIHATTNSSNVWSVVFDSISEQNRYDFIEKLIEKNLIT</sequence>
<dbReference type="EMBL" id="JPRP01000005">
    <property type="protein sequence ID" value="KFE97429.1"/>
    <property type="molecule type" value="Genomic_DNA"/>
</dbReference>
<comment type="caution">
    <text evidence="1">The sequence shown here is derived from an EMBL/GenBank/DDBJ whole genome shotgun (WGS) entry which is preliminary data.</text>
</comment>
<protein>
    <submittedName>
        <fullName evidence="1">Uncharacterized protein</fullName>
    </submittedName>
</protein>
<dbReference type="STRING" id="236814.IX39_19255"/>
<organism evidence="1 2">
    <name type="scientific">Chryseobacterium formosense</name>
    <dbReference type="NCBI Taxonomy" id="236814"/>
    <lineage>
        <taxon>Bacteria</taxon>
        <taxon>Pseudomonadati</taxon>
        <taxon>Bacteroidota</taxon>
        <taxon>Flavobacteriia</taxon>
        <taxon>Flavobacteriales</taxon>
        <taxon>Weeksellaceae</taxon>
        <taxon>Chryseobacterium group</taxon>
        <taxon>Chryseobacterium</taxon>
    </lineage>
</organism>
<accession>A0A085YZ16</accession>
<dbReference type="OrthoDB" id="1239941at2"/>
<gene>
    <name evidence="1" type="ORF">IX39_19255</name>
</gene>
<evidence type="ECO:0000313" key="2">
    <source>
        <dbReference type="Proteomes" id="UP000028713"/>
    </source>
</evidence>
<dbReference type="RefSeq" id="WP_034679348.1">
    <property type="nucleotide sequence ID" value="NZ_FPAP01000003.1"/>
</dbReference>
<reference evidence="1 2" key="1">
    <citation type="submission" date="2014-07" db="EMBL/GenBank/DDBJ databases">
        <title>Genome of Chryseobacterium formosense LMG 24722.</title>
        <authorList>
            <person name="Pipes S.E."/>
            <person name="Stropko S.J."/>
            <person name="Newman J.D."/>
        </authorList>
    </citation>
    <scope>NUCLEOTIDE SEQUENCE [LARGE SCALE GENOMIC DNA]</scope>
    <source>
        <strain evidence="1 2">LMG 24722</strain>
    </source>
</reference>
<dbReference type="Proteomes" id="UP000028713">
    <property type="component" value="Unassembled WGS sequence"/>
</dbReference>
<dbReference type="AlphaFoldDB" id="A0A085YZ16"/>
<dbReference type="eggNOG" id="ENOG5030RNY">
    <property type="taxonomic scope" value="Bacteria"/>
</dbReference>
<keyword evidence="2" id="KW-1185">Reference proteome</keyword>
<proteinExistence type="predicted"/>
<evidence type="ECO:0000313" key="1">
    <source>
        <dbReference type="EMBL" id="KFE97429.1"/>
    </source>
</evidence>